<evidence type="ECO:0000259" key="50">
    <source>
        <dbReference type="PROSITE" id="PS50075"/>
    </source>
</evidence>
<comment type="catalytic activity">
    <reaction evidence="17">
        <text>(3R)-hydroxybutanoyl-[ACP] = (2E)-butenoyl-[ACP] + H2O</text>
        <dbReference type="Rhea" id="RHEA:41808"/>
        <dbReference type="Rhea" id="RHEA-COMP:9626"/>
        <dbReference type="Rhea" id="RHEA-COMP:9627"/>
        <dbReference type="ChEBI" id="CHEBI:15377"/>
        <dbReference type="ChEBI" id="CHEBI:78451"/>
        <dbReference type="ChEBI" id="CHEBI:78453"/>
    </reaction>
    <physiologicalReaction direction="left-to-right" evidence="17">
        <dbReference type="Rhea" id="RHEA:41809"/>
    </physiologicalReaction>
</comment>
<dbReference type="PROSITE" id="PS50075">
    <property type="entry name" value="CARRIER"/>
    <property type="match status" value="1"/>
</dbReference>
<evidence type="ECO:0000256" key="7">
    <source>
        <dbReference type="ARBA" id="ARBA00022990"/>
    </source>
</evidence>
<comment type="catalytic activity">
    <reaction evidence="22">
        <text>3-oxodecanoyl-[ACP] + NADPH + H(+) = (3R)-hydroxydecanoyl-[ACP] + NADP(+)</text>
        <dbReference type="Rhea" id="RHEA:41856"/>
        <dbReference type="Rhea" id="RHEA-COMP:9637"/>
        <dbReference type="Rhea" id="RHEA-COMP:9638"/>
        <dbReference type="ChEBI" id="CHEBI:15378"/>
        <dbReference type="ChEBI" id="CHEBI:57783"/>
        <dbReference type="ChEBI" id="CHEBI:58349"/>
        <dbReference type="ChEBI" id="CHEBI:78464"/>
        <dbReference type="ChEBI" id="CHEBI:78466"/>
    </reaction>
    <physiologicalReaction direction="left-to-right" evidence="22">
        <dbReference type="Rhea" id="RHEA:41857"/>
    </physiologicalReaction>
</comment>
<feature type="domain" description="Carrier" evidence="50">
    <location>
        <begin position="2007"/>
        <end position="2083"/>
    </location>
</feature>
<evidence type="ECO:0000256" key="15">
    <source>
        <dbReference type="ARBA" id="ARBA00023399"/>
    </source>
</evidence>
<evidence type="ECO:0000256" key="3">
    <source>
        <dbReference type="ARBA" id="ARBA00022553"/>
    </source>
</evidence>
<dbReference type="InterPro" id="IPR057326">
    <property type="entry name" value="KR_dom"/>
</dbReference>
<dbReference type="PANTHER" id="PTHR43775">
    <property type="entry name" value="FATTY ACID SYNTHASE"/>
    <property type="match status" value="1"/>
</dbReference>
<keyword evidence="5" id="KW-0702">S-nitrosylation</keyword>
<comment type="catalytic activity">
    <reaction evidence="11">
        <text>(3R)-hydroxyhexanoyl-[ACP] = (2E)-hexenoyl-[ACP] + H2O</text>
        <dbReference type="Rhea" id="RHEA:41828"/>
        <dbReference type="Rhea" id="RHEA-COMP:9630"/>
        <dbReference type="Rhea" id="RHEA-COMP:9631"/>
        <dbReference type="ChEBI" id="CHEBI:15377"/>
        <dbReference type="ChEBI" id="CHEBI:78457"/>
        <dbReference type="ChEBI" id="CHEBI:78458"/>
    </reaction>
    <physiologicalReaction direction="left-to-right" evidence="11">
        <dbReference type="Rhea" id="RHEA:41829"/>
    </physiologicalReaction>
</comment>
<comment type="catalytic activity">
    <reaction evidence="43">
        <text>3-oxododecanoyl-[ACP] + NADPH + H(+) = (3R)-hydroxydodecanoyl-[ACP] + NADP(+)</text>
        <dbReference type="Rhea" id="RHEA:41872"/>
        <dbReference type="Rhea" id="RHEA-COMP:9641"/>
        <dbReference type="Rhea" id="RHEA-COMP:9642"/>
        <dbReference type="ChEBI" id="CHEBI:15378"/>
        <dbReference type="ChEBI" id="CHEBI:57783"/>
        <dbReference type="ChEBI" id="CHEBI:58349"/>
        <dbReference type="ChEBI" id="CHEBI:78469"/>
        <dbReference type="ChEBI" id="CHEBI:78470"/>
    </reaction>
    <physiologicalReaction direction="left-to-right" evidence="43">
        <dbReference type="Rhea" id="RHEA:41873"/>
    </physiologicalReaction>
</comment>
<comment type="catalytic activity">
    <reaction evidence="20">
        <text>hexanoyl-[ACP] + malonyl-[ACP] + H(+) = 3-oxooctanoyl-[ACP] + holo-[ACP] + CO2</text>
        <dbReference type="Rhea" id="RHEA:41836"/>
        <dbReference type="Rhea" id="RHEA-COMP:9623"/>
        <dbReference type="Rhea" id="RHEA-COMP:9632"/>
        <dbReference type="Rhea" id="RHEA-COMP:9633"/>
        <dbReference type="Rhea" id="RHEA-COMP:9685"/>
        <dbReference type="ChEBI" id="CHEBI:15378"/>
        <dbReference type="ChEBI" id="CHEBI:16526"/>
        <dbReference type="ChEBI" id="CHEBI:64479"/>
        <dbReference type="ChEBI" id="CHEBI:78449"/>
        <dbReference type="ChEBI" id="CHEBI:78459"/>
        <dbReference type="ChEBI" id="CHEBI:78460"/>
    </reaction>
    <physiologicalReaction direction="left-to-right" evidence="20">
        <dbReference type="Rhea" id="RHEA:41837"/>
    </physiologicalReaction>
</comment>
<dbReference type="GO" id="GO:0006633">
    <property type="term" value="P:fatty acid biosynthetic process"/>
    <property type="evidence" value="ECO:0007669"/>
    <property type="project" value="InterPro"/>
</dbReference>
<dbReference type="Gene3D" id="3.40.366.10">
    <property type="entry name" value="Malonyl-Coenzyme A Acyl Carrier Protein, domain 2"/>
    <property type="match status" value="1"/>
</dbReference>
<dbReference type="Gene3D" id="1.10.1200.10">
    <property type="entry name" value="ACP-like"/>
    <property type="match status" value="1"/>
</dbReference>
<dbReference type="GO" id="GO:0004316">
    <property type="term" value="F:3-oxoacyl-[acyl-carrier-protein] reductase (NADPH) activity"/>
    <property type="evidence" value="ECO:0007669"/>
    <property type="project" value="UniProtKB-EC"/>
</dbReference>
<feature type="active site" description="Proton acceptor; for dehydratase activity" evidence="49">
    <location>
        <position position="897"/>
    </location>
</feature>
<comment type="catalytic activity">
    <reaction evidence="34">
        <text>a fatty acyl-[ACP] + malonyl-[ACP] + H(+) = a 3-oxoacyl-[ACP] + holo-[ACP] + CO2</text>
        <dbReference type="Rhea" id="RHEA:22836"/>
        <dbReference type="Rhea" id="RHEA-COMP:9623"/>
        <dbReference type="Rhea" id="RHEA-COMP:9685"/>
        <dbReference type="Rhea" id="RHEA-COMP:9916"/>
        <dbReference type="Rhea" id="RHEA-COMP:14125"/>
        <dbReference type="ChEBI" id="CHEBI:15378"/>
        <dbReference type="ChEBI" id="CHEBI:16526"/>
        <dbReference type="ChEBI" id="CHEBI:64479"/>
        <dbReference type="ChEBI" id="CHEBI:78449"/>
        <dbReference type="ChEBI" id="CHEBI:78776"/>
        <dbReference type="ChEBI" id="CHEBI:138651"/>
        <dbReference type="EC" id="2.3.1.41"/>
    </reaction>
    <physiologicalReaction direction="left-to-right" evidence="34">
        <dbReference type="Rhea" id="RHEA:22837"/>
    </physiologicalReaction>
</comment>
<dbReference type="Gene3D" id="3.40.47.10">
    <property type="match status" value="1"/>
</dbReference>
<evidence type="ECO:0000256" key="13">
    <source>
        <dbReference type="ARBA" id="ARBA00023394"/>
    </source>
</evidence>
<keyword evidence="6" id="KW-0663">Pyridoxal phosphate</keyword>
<evidence type="ECO:0000259" key="51">
    <source>
        <dbReference type="PROSITE" id="PS52004"/>
    </source>
</evidence>
<dbReference type="GO" id="GO:0016297">
    <property type="term" value="F:fatty acyl-[ACP] hydrolase activity"/>
    <property type="evidence" value="ECO:0007669"/>
    <property type="project" value="UniProtKB-EC"/>
</dbReference>
<comment type="catalytic activity">
    <reaction evidence="37">
        <text>holo-[ACP] + acetyl-CoA = acetyl-[ACP] + CoA</text>
        <dbReference type="Rhea" id="RHEA:41788"/>
        <dbReference type="Rhea" id="RHEA-COMP:9621"/>
        <dbReference type="Rhea" id="RHEA-COMP:9685"/>
        <dbReference type="ChEBI" id="CHEBI:57287"/>
        <dbReference type="ChEBI" id="CHEBI:57288"/>
        <dbReference type="ChEBI" id="CHEBI:64479"/>
        <dbReference type="ChEBI" id="CHEBI:78446"/>
        <dbReference type="EC" id="2.3.1.38"/>
    </reaction>
    <physiologicalReaction direction="left-to-right" evidence="37">
        <dbReference type="Rhea" id="RHEA:41789"/>
    </physiologicalReaction>
</comment>
<evidence type="ECO:0000256" key="26">
    <source>
        <dbReference type="ARBA" id="ARBA00047810"/>
    </source>
</evidence>
<dbReference type="InterPro" id="IPR049391">
    <property type="entry name" value="FAS_pseudo-KR"/>
</dbReference>
<dbReference type="InterPro" id="IPR014031">
    <property type="entry name" value="Ketoacyl_synth_C"/>
</dbReference>
<comment type="catalytic activity">
    <reaction evidence="24">
        <text>(2E)-butenoyl-[ACP] + NADPH + H(+) = butanoyl-[ACP] + NADP(+)</text>
        <dbReference type="Rhea" id="RHEA:41812"/>
        <dbReference type="Rhea" id="RHEA-COMP:9627"/>
        <dbReference type="Rhea" id="RHEA-COMP:9628"/>
        <dbReference type="ChEBI" id="CHEBI:15378"/>
        <dbReference type="ChEBI" id="CHEBI:57783"/>
        <dbReference type="ChEBI" id="CHEBI:58349"/>
        <dbReference type="ChEBI" id="CHEBI:78453"/>
        <dbReference type="ChEBI" id="CHEBI:78454"/>
    </reaction>
    <physiologicalReaction direction="left-to-right" evidence="24">
        <dbReference type="Rhea" id="RHEA:41813"/>
    </physiologicalReaction>
</comment>
<dbReference type="PANTHER" id="PTHR43775:SF23">
    <property type="entry name" value="FATTY ACID SYNTHASE 3"/>
    <property type="match status" value="1"/>
</dbReference>
<dbReference type="PROSITE" id="PS52019">
    <property type="entry name" value="PKS_MFAS_DH"/>
    <property type="match status" value="1"/>
</dbReference>
<evidence type="ECO:0000256" key="37">
    <source>
        <dbReference type="ARBA" id="ARBA00048691"/>
    </source>
</evidence>
<evidence type="ECO:0000256" key="45">
    <source>
        <dbReference type="ARBA" id="ARBA00049422"/>
    </source>
</evidence>
<comment type="catalytic activity">
    <reaction evidence="21">
        <text>a (3R)-hydroxyacyl-[ACP] + NADP(+) = a 3-oxoacyl-[ACP] + NADPH + H(+)</text>
        <dbReference type="Rhea" id="RHEA:17397"/>
        <dbReference type="Rhea" id="RHEA-COMP:9916"/>
        <dbReference type="Rhea" id="RHEA-COMP:9945"/>
        <dbReference type="ChEBI" id="CHEBI:15378"/>
        <dbReference type="ChEBI" id="CHEBI:57783"/>
        <dbReference type="ChEBI" id="CHEBI:58349"/>
        <dbReference type="ChEBI" id="CHEBI:78776"/>
        <dbReference type="ChEBI" id="CHEBI:78827"/>
        <dbReference type="EC" id="1.1.1.100"/>
    </reaction>
    <physiologicalReaction direction="right-to-left" evidence="21">
        <dbReference type="Rhea" id="RHEA:17399"/>
    </physiologicalReaction>
</comment>
<dbReference type="Pfam" id="PF00975">
    <property type="entry name" value="Thioesterase"/>
    <property type="match status" value="1"/>
</dbReference>
<dbReference type="GO" id="GO:0004315">
    <property type="term" value="F:3-oxoacyl-[acyl-carrier-protein] synthase activity"/>
    <property type="evidence" value="ECO:0007669"/>
    <property type="project" value="UniProtKB-EC"/>
</dbReference>
<dbReference type="PROSITE" id="PS52004">
    <property type="entry name" value="KS3_2"/>
    <property type="match status" value="1"/>
</dbReference>
<comment type="catalytic activity">
    <reaction evidence="33">
        <text>(2E)-octenoyl-[ACP] + NADPH + H(+) = octanoyl-[ACP] + NADP(+)</text>
        <dbReference type="Rhea" id="RHEA:41848"/>
        <dbReference type="Rhea" id="RHEA-COMP:9635"/>
        <dbReference type="Rhea" id="RHEA-COMP:9636"/>
        <dbReference type="ChEBI" id="CHEBI:15378"/>
        <dbReference type="ChEBI" id="CHEBI:57783"/>
        <dbReference type="ChEBI" id="CHEBI:58349"/>
        <dbReference type="ChEBI" id="CHEBI:78462"/>
        <dbReference type="ChEBI" id="CHEBI:78463"/>
    </reaction>
    <physiologicalReaction direction="left-to-right" evidence="33">
        <dbReference type="Rhea" id="RHEA:41849"/>
    </physiologicalReaction>
</comment>
<dbReference type="InterPro" id="IPR049900">
    <property type="entry name" value="PKS_mFAS_DH"/>
</dbReference>
<dbReference type="InterPro" id="IPR020843">
    <property type="entry name" value="ER"/>
</dbReference>
<evidence type="ECO:0000256" key="30">
    <source>
        <dbReference type="ARBA" id="ARBA00048051"/>
    </source>
</evidence>
<evidence type="ECO:0000256" key="23">
    <source>
        <dbReference type="ARBA" id="ARBA00047451"/>
    </source>
</evidence>
<evidence type="ECO:0000256" key="25">
    <source>
        <dbReference type="ARBA" id="ARBA00047578"/>
    </source>
</evidence>
<evidence type="ECO:0000256" key="42">
    <source>
        <dbReference type="ARBA" id="ARBA00049171"/>
    </source>
</evidence>
<dbReference type="Gene3D" id="3.40.50.720">
    <property type="entry name" value="NAD(P)-binding Rossmann-like Domain"/>
    <property type="match status" value="1"/>
</dbReference>
<dbReference type="GO" id="GO:0004313">
    <property type="term" value="F:[acyl-carrier-protein] S-acetyltransferase activity"/>
    <property type="evidence" value="ECO:0007669"/>
    <property type="project" value="UniProtKB-EC"/>
</dbReference>
<organism evidence="53 54">
    <name type="scientific">Fopius arisanus</name>
    <dbReference type="NCBI Taxonomy" id="64838"/>
    <lineage>
        <taxon>Eukaryota</taxon>
        <taxon>Metazoa</taxon>
        <taxon>Ecdysozoa</taxon>
        <taxon>Arthropoda</taxon>
        <taxon>Hexapoda</taxon>
        <taxon>Insecta</taxon>
        <taxon>Pterygota</taxon>
        <taxon>Neoptera</taxon>
        <taxon>Endopterygota</taxon>
        <taxon>Hymenoptera</taxon>
        <taxon>Apocrita</taxon>
        <taxon>Ichneumonoidea</taxon>
        <taxon>Braconidae</taxon>
        <taxon>Opiinae</taxon>
        <taxon>Fopius</taxon>
    </lineage>
</organism>
<comment type="catalytic activity">
    <reaction evidence="26">
        <text>(2E)-hexadecenoyl-[ACP] + NADPH + H(+) = hexadecanoyl-[ACP] + NADP(+)</text>
        <dbReference type="Rhea" id="RHEA:41912"/>
        <dbReference type="Rhea" id="RHEA-COMP:9651"/>
        <dbReference type="Rhea" id="RHEA-COMP:9652"/>
        <dbReference type="ChEBI" id="CHEBI:15378"/>
        <dbReference type="ChEBI" id="CHEBI:57783"/>
        <dbReference type="ChEBI" id="CHEBI:58349"/>
        <dbReference type="ChEBI" id="CHEBI:78481"/>
        <dbReference type="ChEBI" id="CHEBI:78483"/>
    </reaction>
    <physiologicalReaction direction="left-to-right" evidence="26">
        <dbReference type="Rhea" id="RHEA:41913"/>
    </physiologicalReaction>
</comment>
<dbReference type="InterPro" id="IPR009081">
    <property type="entry name" value="PP-bd_ACP"/>
</dbReference>
<evidence type="ECO:0000256" key="8">
    <source>
        <dbReference type="ARBA" id="ARBA00023268"/>
    </source>
</evidence>
<dbReference type="Pfam" id="PF02801">
    <property type="entry name" value="Ketoacyl-synt_C"/>
    <property type="match status" value="1"/>
</dbReference>
<dbReference type="KEGG" id="fas:105272766"/>
<dbReference type="Proteomes" id="UP000694866">
    <property type="component" value="Unplaced"/>
</dbReference>
<dbReference type="InterPro" id="IPR016035">
    <property type="entry name" value="Acyl_Trfase/lysoPLipase"/>
</dbReference>
<comment type="catalytic activity">
    <reaction evidence="29">
        <text>acetyl-[ACP] + malonyl-[ACP] + H(+) = 3-oxobutanoyl-[ACP] + holo-[ACP] + CO2</text>
        <dbReference type="Rhea" id="RHEA:41800"/>
        <dbReference type="Rhea" id="RHEA-COMP:9621"/>
        <dbReference type="Rhea" id="RHEA-COMP:9623"/>
        <dbReference type="Rhea" id="RHEA-COMP:9625"/>
        <dbReference type="Rhea" id="RHEA-COMP:9685"/>
        <dbReference type="ChEBI" id="CHEBI:15378"/>
        <dbReference type="ChEBI" id="CHEBI:16526"/>
        <dbReference type="ChEBI" id="CHEBI:64479"/>
        <dbReference type="ChEBI" id="CHEBI:78446"/>
        <dbReference type="ChEBI" id="CHEBI:78449"/>
        <dbReference type="ChEBI" id="CHEBI:78450"/>
    </reaction>
    <physiologicalReaction direction="left-to-right" evidence="29">
        <dbReference type="Rhea" id="RHEA:41801"/>
    </physiologicalReaction>
</comment>
<dbReference type="FunFam" id="3.40.50.720:FF:000209">
    <property type="entry name" value="Polyketide synthase Pks12"/>
    <property type="match status" value="1"/>
</dbReference>
<dbReference type="CDD" id="cd05195">
    <property type="entry name" value="enoyl_red"/>
    <property type="match status" value="1"/>
</dbReference>
<keyword evidence="8" id="KW-0511">Multifunctional enzyme</keyword>
<gene>
    <name evidence="54" type="primary">LOC105272766</name>
</gene>
<comment type="catalytic activity">
    <reaction evidence="41">
        <text>decanoyl-[ACP] + malonyl-[ACP] + H(+) = 3-oxododecanoyl-[ACP] + holo-[ACP] + CO2</text>
        <dbReference type="Rhea" id="RHEA:41868"/>
        <dbReference type="Rhea" id="RHEA-COMP:9623"/>
        <dbReference type="Rhea" id="RHEA-COMP:9640"/>
        <dbReference type="Rhea" id="RHEA-COMP:9641"/>
        <dbReference type="Rhea" id="RHEA-COMP:9685"/>
        <dbReference type="ChEBI" id="CHEBI:15378"/>
        <dbReference type="ChEBI" id="CHEBI:16526"/>
        <dbReference type="ChEBI" id="CHEBI:64479"/>
        <dbReference type="ChEBI" id="CHEBI:78449"/>
        <dbReference type="ChEBI" id="CHEBI:78468"/>
        <dbReference type="ChEBI" id="CHEBI:78469"/>
    </reaction>
    <physiologicalReaction direction="left-to-right" evidence="41">
        <dbReference type="Rhea" id="RHEA:41869"/>
    </physiologicalReaction>
</comment>
<dbReference type="SUPFAM" id="SSF53474">
    <property type="entry name" value="alpha/beta-Hydrolases"/>
    <property type="match status" value="1"/>
</dbReference>
<evidence type="ECO:0000256" key="5">
    <source>
        <dbReference type="ARBA" id="ARBA00022799"/>
    </source>
</evidence>
<dbReference type="CDD" id="cd00833">
    <property type="entry name" value="PKS"/>
    <property type="match status" value="1"/>
</dbReference>
<evidence type="ECO:0000256" key="47">
    <source>
        <dbReference type="ARBA" id="ARBA00049521"/>
    </source>
</evidence>
<dbReference type="SUPFAM" id="SSF51735">
    <property type="entry name" value="NAD(P)-binding Rossmann-fold domains"/>
    <property type="match status" value="2"/>
</dbReference>
<keyword evidence="4" id="KW-0808">Transferase</keyword>
<evidence type="ECO:0000256" key="44">
    <source>
        <dbReference type="ARBA" id="ARBA00049414"/>
    </source>
</evidence>
<comment type="catalytic activity">
    <reaction evidence="12">
        <text>(3R)-hydroxydecanoyl-[ACP] = (2E)-decenoyl-[ACP] + H2O</text>
        <dbReference type="Rhea" id="RHEA:41860"/>
        <dbReference type="Rhea" id="RHEA-COMP:9638"/>
        <dbReference type="Rhea" id="RHEA-COMP:9639"/>
        <dbReference type="ChEBI" id="CHEBI:15377"/>
        <dbReference type="ChEBI" id="CHEBI:78466"/>
        <dbReference type="ChEBI" id="CHEBI:78467"/>
    </reaction>
    <physiologicalReaction direction="left-to-right" evidence="12">
        <dbReference type="Rhea" id="RHEA:41861"/>
    </physiologicalReaction>
</comment>
<comment type="catalytic activity">
    <reaction evidence="48">
        <text>octanoyl-[ACP] + malonyl-[ACP] + H(+) = 3-oxodecanoyl-[ACP] + holo-[ACP] + CO2</text>
        <dbReference type="Rhea" id="RHEA:41852"/>
        <dbReference type="Rhea" id="RHEA-COMP:9623"/>
        <dbReference type="Rhea" id="RHEA-COMP:9636"/>
        <dbReference type="Rhea" id="RHEA-COMP:9637"/>
        <dbReference type="Rhea" id="RHEA-COMP:9685"/>
        <dbReference type="ChEBI" id="CHEBI:15378"/>
        <dbReference type="ChEBI" id="CHEBI:16526"/>
        <dbReference type="ChEBI" id="CHEBI:64479"/>
        <dbReference type="ChEBI" id="CHEBI:78449"/>
        <dbReference type="ChEBI" id="CHEBI:78463"/>
        <dbReference type="ChEBI" id="CHEBI:78464"/>
    </reaction>
    <physiologicalReaction direction="left-to-right" evidence="48">
        <dbReference type="Rhea" id="RHEA:41853"/>
    </physiologicalReaction>
</comment>
<evidence type="ECO:0000256" key="39">
    <source>
        <dbReference type="ARBA" id="ARBA00048935"/>
    </source>
</evidence>
<dbReference type="InterPro" id="IPR042104">
    <property type="entry name" value="PKS_dehydratase_sf"/>
</dbReference>
<sequence length="2412" mass="268501">MVLQEDRPYNPILRAPMDPDEEIVISGISGRFPESDNMKLFCDNLMNKVDLITDDSRRWILDHPEIPQATGKVNNIEKFDADFFSYDFKEAHTMDPQGRMLLEHAYEAIVDAGVNPKSLRGTNTGVFVGACCAESEIVWIYQKLQKDGYGVTGSCRAMLANRLTQWLGVRGPSYTVDSACSSSLFAMEHAYRAIRTGLCDYALVGGTNLCLHPYVSFQFARLGVLSRDGRSKSFDNNANGYARAETISVAFLQKSKDAKRIYATVVHAKTNCDGFKPQGITFPSSKIQSVLLKDFYEECRVSPSSLAYLETHGTGTKVGDPEELNAIETVFCPGRKEPLIIGSVKSNIGHAEPASGMGQIAKVVIANETGVIPPNLHYKEPREGVEALADGRLKVVTELTPWSGGYVGISSFGFGGANAHVLLKSFSKKKINGGAPQDGLPRLIVASGRTEEAVDFILTDIENRPIDVEYIRLLHDLHAENLSGHFYRGYTILSGSGVENKPREIQHYSEIKRPVWFVFSESDAWWTTKCHSLVEFPIFANAISKCDAILKPCGINVYSILMNNDGQMSNHVLSSFVGKTAVRIGLVDLLTSLGIHPDGIIGFSRGELDCGYADGSLTLEQTILAAYWAGLALLEIKTITGSMAKVSLGHQELQNLCPADIQVTYEGPGNSIISGPEESIKAFVAHLTSNKFQAQEIRCHDIPYYSRHVAGIESKIFTHLKKAIPEAKPRSSKWYSTSALDSQWDSSQTRFSSAKYHTNSFLSPILCDGTSTFIPEEAIIIEIGAHGLSEDIPKKSPNPKKTHINLLQGRYENNVEAFLHAIGKSYEIGMQPKIWNLYPEVKFPVSRGTPMISPLIKWNHSEDWYVTSYQEQEKITSGERTLELSLSDEDYEYMSGHIIDGRNLLPAMGYLTLIWETLGMLRGRLYTEVPVIFEDVNFVRATTVTKEPIKITLMIQKGSGKFEVIEGGAAIVTGVVRTTIDVQSEQIKISASEDEPEPLEAKDVYKEFRLRGYQYSGLFRAIKSANLDGTKGTIRWNSNWVAFMDNMLQMRLLGLDTRNLLVPTRIQKLVIDTKEHSRQIRSLPYDEQELKVYVSRKHDTITSGGIQIRGLQASSISRRKPAGEPVLETYRFIPHRDLGSEISFKDAIRLAVHLSLENHLNIKVKTLEFLEKGEKYSSEDLFSVNIAEILADLPMIQSDVNIVTAENPFEEDSPQNINVIEPKKLSSDTNTLLLVARDFLSPKKSATLTHYLSTLKDGGFILSLESSSPEDIDLSLKKYSLHLISERTVTGSRLVLLRKMEKIPRKSVLIYVSNKEFTWLDNLKAVLQAETERELSGASRILLISDKTFENGLLGFVNCLRREPGGEIVRAVVIQDSSAPDFSLSEPLYAEQMKLDLAVNVLRPGGNWGSYRHLPLPVLTERLSDHVWANQLVKGDLTSFRWMQGPITPNFKDSDLINVVYSPINFKDVMIATGKLNADVFVKTRSAAECLLGFEYAGITSSGSRVMGIINSYAMTNLLVHDPNLTWRVPDSWTLEEAATVPCVYATCCYSLYLRANMKKGDKVLIHAGSGGVGQAAIHLALSTGCEIFTTVGTPEKRAFIHKTFPQIPDDHIGNSRDTSFEQMVMNKTNGYGVDIVLNSLAEDKLQASVRCLAEGGKFLEIGKFDMANNSPLGISAFSKGISFYGVLVDKVFEAPLEKREELHRLMQKILDEGAIRPFNATVFPREQIESAFRYMAAGKHIGKVVLKIQDEKSLGKRIPASPRYYCRRDRCYLILGGLGGFGLELADWLIFRGARHLVLTSRSGIKSGYQRIRIKLWRSYGVNVTIITGKEASKEKDCEEILSIASKQAPVDAIYNLAVVLKDSLLENQTAEMFEESFKAKAWSTRNIDELSRKLCPQLRYFVVFSSVSCGRGNAGQTNYGMSNSVMERICERRAAEGLPALAIQWGAVGDVGLVADMQENDKELVIGGTLQQRITSCLHELDGFLNQTSPIVASMVVAEKRAGGSGSLNVVDTVLNIMGFKDLKLVGHHTSLAELGMDSMMAVEIKQTLEREFEIFLTAQDIRNLNFAKLIGMNSRDTELKRMIEDTREEEELIGMKLLIRLLGEEEAMNETCLKLSTGLTSGQPEVFFIPGLEGCGAVFMKLAKNIKAPATCLQLNNMGTQYLSIRDMARLLLPYMLKRNRETRHFIIVGYSYGSLIAIELMRQLEAKDFSGKLILIDGAPLYMKSIKDQHLRADNDEELQTNVLIGMADAALSEGSIALLADLKKCKSWDEKLNVFMERTQTDTLEISVEQRRNICTCIYNRLLALDHYDISSDAPLKSPITLLKPTQEALKNLPVDYDLRKVTREKVLCRILEGNHLTIIDNPEVTDIINNEEIQEMMPAKTSISKPGAFVNTIDTINDTNRGKTLS</sequence>
<dbReference type="Pfam" id="PF08659">
    <property type="entry name" value="KR"/>
    <property type="match status" value="1"/>
</dbReference>
<evidence type="ECO:0000256" key="6">
    <source>
        <dbReference type="ARBA" id="ARBA00022898"/>
    </source>
</evidence>
<dbReference type="GO" id="GO:0141148">
    <property type="term" value="F:enoyl-[acyl-carrier-protein] reductase (NADPH) activity"/>
    <property type="evidence" value="ECO:0007669"/>
    <property type="project" value="UniProtKB-EC"/>
</dbReference>
<comment type="catalytic activity">
    <reaction evidence="38">
        <text>hexadecanoyl-[ACP] + H2O = hexadecanoate + holo-[ACP] + H(+)</text>
        <dbReference type="Rhea" id="RHEA:41932"/>
        <dbReference type="Rhea" id="RHEA-COMP:9652"/>
        <dbReference type="Rhea" id="RHEA-COMP:9685"/>
        <dbReference type="ChEBI" id="CHEBI:7896"/>
        <dbReference type="ChEBI" id="CHEBI:15377"/>
        <dbReference type="ChEBI" id="CHEBI:15378"/>
        <dbReference type="ChEBI" id="CHEBI:64479"/>
        <dbReference type="ChEBI" id="CHEBI:78483"/>
        <dbReference type="EC" id="3.1.2.14"/>
    </reaction>
    <physiologicalReaction direction="left-to-right" evidence="38">
        <dbReference type="Rhea" id="RHEA:41933"/>
    </physiologicalReaction>
</comment>
<dbReference type="InterPro" id="IPR020806">
    <property type="entry name" value="PKS_PP-bd"/>
</dbReference>
<evidence type="ECO:0000256" key="24">
    <source>
        <dbReference type="ARBA" id="ARBA00047500"/>
    </source>
</evidence>
<comment type="catalytic activity">
    <reaction evidence="14">
        <text>(3R)-hydroxytetradecanoyl-[ACP] = (2E)-tetradecenoyl-[ACP] + H2O</text>
        <dbReference type="Rhea" id="RHEA:41892"/>
        <dbReference type="Rhea" id="RHEA-COMP:9646"/>
        <dbReference type="Rhea" id="RHEA-COMP:9647"/>
        <dbReference type="ChEBI" id="CHEBI:15377"/>
        <dbReference type="ChEBI" id="CHEBI:78474"/>
        <dbReference type="ChEBI" id="CHEBI:78475"/>
    </reaction>
    <physiologicalReaction direction="left-to-right" evidence="14">
        <dbReference type="Rhea" id="RHEA:41893"/>
    </physiologicalReaction>
</comment>
<evidence type="ECO:0000256" key="35">
    <source>
        <dbReference type="ARBA" id="ARBA00048571"/>
    </source>
</evidence>
<comment type="catalytic activity">
    <reaction evidence="40">
        <text>(2E)-octadecenoyl-[ACP] + NADPH + H(+) = octadecanoyl-[ACP] + NADP(+)</text>
        <dbReference type="Rhea" id="RHEA:41928"/>
        <dbReference type="Rhea" id="RHEA-COMP:9655"/>
        <dbReference type="Rhea" id="RHEA-COMP:9656"/>
        <dbReference type="ChEBI" id="CHEBI:15378"/>
        <dbReference type="ChEBI" id="CHEBI:57783"/>
        <dbReference type="ChEBI" id="CHEBI:58349"/>
        <dbReference type="ChEBI" id="CHEBI:78489"/>
        <dbReference type="ChEBI" id="CHEBI:78495"/>
    </reaction>
    <physiologicalReaction direction="left-to-right" evidence="40">
        <dbReference type="Rhea" id="RHEA:41929"/>
    </physiologicalReaction>
</comment>
<evidence type="ECO:0000256" key="1">
    <source>
        <dbReference type="ARBA" id="ARBA00005189"/>
    </source>
</evidence>
<comment type="function">
    <text evidence="18">Fatty acid synthetase is a multifunctional enzyme that catalyzes the de novo biosynthesis of long-chain saturated fatty acids starting from acetyl-CoA and malonyl-CoA in the presence of NADPH. This multifunctional protein contains 7 catalytic activities and a site for the binding of the prosthetic group 4'-phosphopantetheine of the acyl carrier protein ([ACP]) domain.</text>
</comment>
<evidence type="ECO:0000256" key="22">
    <source>
        <dbReference type="ARBA" id="ARBA00047440"/>
    </source>
</evidence>
<dbReference type="SUPFAM" id="SSF53901">
    <property type="entry name" value="Thiolase-like"/>
    <property type="match status" value="1"/>
</dbReference>
<evidence type="ECO:0000256" key="43">
    <source>
        <dbReference type="ARBA" id="ARBA00049263"/>
    </source>
</evidence>
<evidence type="ECO:0000256" key="34">
    <source>
        <dbReference type="ARBA" id="ARBA00048506"/>
    </source>
</evidence>
<evidence type="ECO:0000256" key="33">
    <source>
        <dbReference type="ARBA" id="ARBA00048420"/>
    </source>
</evidence>
<name>A0A9R1TM39_9HYME</name>
<dbReference type="InterPro" id="IPR020841">
    <property type="entry name" value="PKS_Beta-ketoAc_synthase_dom"/>
</dbReference>
<accession>A0A9R1TM39</accession>
<dbReference type="Gene3D" id="3.40.50.1820">
    <property type="entry name" value="alpha/beta hydrolase"/>
    <property type="match status" value="1"/>
</dbReference>
<dbReference type="InterPro" id="IPR036291">
    <property type="entry name" value="NAD(P)-bd_dom_sf"/>
</dbReference>
<evidence type="ECO:0000256" key="19">
    <source>
        <dbReference type="ARBA" id="ARBA00047300"/>
    </source>
</evidence>
<feature type="region of interest" description="N-terminal hotdog fold" evidence="49">
    <location>
        <begin position="860"/>
        <end position="983"/>
    </location>
</feature>
<dbReference type="Pfam" id="PF00550">
    <property type="entry name" value="PP-binding"/>
    <property type="match status" value="1"/>
</dbReference>
<dbReference type="InterPro" id="IPR014030">
    <property type="entry name" value="Ketoacyl_synth_N"/>
</dbReference>
<keyword evidence="3" id="KW-0597">Phosphoprotein</keyword>
<dbReference type="PROSITE" id="PS00606">
    <property type="entry name" value="KS3_1"/>
    <property type="match status" value="1"/>
</dbReference>
<evidence type="ECO:0000259" key="52">
    <source>
        <dbReference type="PROSITE" id="PS52019"/>
    </source>
</evidence>
<protein>
    <submittedName>
        <fullName evidence="54">Fatty acid synthase</fullName>
    </submittedName>
</protein>
<dbReference type="InterPro" id="IPR032821">
    <property type="entry name" value="PKS_assoc"/>
</dbReference>
<evidence type="ECO:0000256" key="38">
    <source>
        <dbReference type="ARBA" id="ARBA00048704"/>
    </source>
</evidence>
<dbReference type="Pfam" id="PF21149">
    <property type="entry name" value="FAS_pseudo-KR"/>
    <property type="match status" value="1"/>
</dbReference>
<evidence type="ECO:0000256" key="11">
    <source>
        <dbReference type="ARBA" id="ARBA00023373"/>
    </source>
</evidence>
<comment type="catalytic activity">
    <reaction evidence="10">
        <text>(3R)-hydroxydodecanoyl-[ACP] = (2E)-dodecenoyl-[ACP] + H2O</text>
        <dbReference type="Rhea" id="RHEA:41876"/>
        <dbReference type="Rhea" id="RHEA-COMP:9642"/>
        <dbReference type="Rhea" id="RHEA-COMP:9643"/>
        <dbReference type="ChEBI" id="CHEBI:15377"/>
        <dbReference type="ChEBI" id="CHEBI:78470"/>
        <dbReference type="ChEBI" id="CHEBI:78472"/>
    </reaction>
    <physiologicalReaction direction="left-to-right" evidence="10">
        <dbReference type="Rhea" id="RHEA:41877"/>
    </physiologicalReaction>
</comment>
<evidence type="ECO:0000256" key="27">
    <source>
        <dbReference type="ARBA" id="ARBA00047897"/>
    </source>
</evidence>
<comment type="catalytic activity">
    <reaction evidence="30">
        <text>hexadecanoyl-[ACP] + malonyl-[ACP] + H(+) = 3-oxooctadecanoyl-[ACP] + holo-[ACP] + CO2</text>
        <dbReference type="Rhea" id="RHEA:41916"/>
        <dbReference type="Rhea" id="RHEA-COMP:9623"/>
        <dbReference type="Rhea" id="RHEA-COMP:9652"/>
        <dbReference type="Rhea" id="RHEA-COMP:9653"/>
        <dbReference type="Rhea" id="RHEA-COMP:9685"/>
        <dbReference type="ChEBI" id="CHEBI:15378"/>
        <dbReference type="ChEBI" id="CHEBI:16526"/>
        <dbReference type="ChEBI" id="CHEBI:64479"/>
        <dbReference type="ChEBI" id="CHEBI:78449"/>
        <dbReference type="ChEBI" id="CHEBI:78483"/>
        <dbReference type="ChEBI" id="CHEBI:78487"/>
    </reaction>
    <physiologicalReaction direction="left-to-right" evidence="30">
        <dbReference type="Rhea" id="RHEA:41917"/>
    </physiologicalReaction>
</comment>
<feature type="active site" description="Proton donor; for dehydratase activity" evidence="49">
    <location>
        <position position="1045"/>
    </location>
</feature>
<dbReference type="InterPro" id="IPR013968">
    <property type="entry name" value="PKS_KR"/>
</dbReference>
<evidence type="ECO:0000256" key="21">
    <source>
        <dbReference type="ARBA" id="ARBA00047400"/>
    </source>
</evidence>
<keyword evidence="2" id="KW-0596">Phosphopantetheine</keyword>
<comment type="catalytic activity">
    <reaction evidence="35">
        <text>3-oxohexanoyl-[ACP] + NADPH + H(+) = (3R)-hydroxyhexanoyl-[ACP] + NADP(+)</text>
        <dbReference type="Rhea" id="RHEA:41824"/>
        <dbReference type="Rhea" id="RHEA-COMP:9629"/>
        <dbReference type="Rhea" id="RHEA-COMP:9630"/>
        <dbReference type="ChEBI" id="CHEBI:15378"/>
        <dbReference type="ChEBI" id="CHEBI:57783"/>
        <dbReference type="ChEBI" id="CHEBI:58349"/>
        <dbReference type="ChEBI" id="CHEBI:78456"/>
        <dbReference type="ChEBI" id="CHEBI:78457"/>
    </reaction>
    <physiologicalReaction direction="left-to-right" evidence="35">
        <dbReference type="Rhea" id="RHEA:41825"/>
    </physiologicalReaction>
</comment>
<dbReference type="Gene3D" id="3.10.129.110">
    <property type="entry name" value="Polyketide synthase dehydratase"/>
    <property type="match status" value="1"/>
</dbReference>
<evidence type="ECO:0000256" key="18">
    <source>
        <dbReference type="ARBA" id="ARBA00023442"/>
    </source>
</evidence>
<dbReference type="GeneID" id="105272766"/>
<dbReference type="SMART" id="SM00829">
    <property type="entry name" value="PKS_ER"/>
    <property type="match status" value="1"/>
</dbReference>
<feature type="domain" description="Ketosynthase family 3 (KS3)" evidence="51">
    <location>
        <begin position="20"/>
        <end position="425"/>
    </location>
</feature>
<comment type="pathway">
    <text evidence="1">Lipid metabolism.</text>
</comment>
<comment type="catalytic activity">
    <reaction evidence="19">
        <text>3-oxooctadecanoyl-[ACP] + NADPH + H(+) = (3R)-hydroxyoctadecanoyl-[ACP] + NADP(+)</text>
        <dbReference type="Rhea" id="RHEA:41920"/>
        <dbReference type="Rhea" id="RHEA-COMP:9653"/>
        <dbReference type="Rhea" id="RHEA-COMP:9654"/>
        <dbReference type="ChEBI" id="CHEBI:15378"/>
        <dbReference type="ChEBI" id="CHEBI:57783"/>
        <dbReference type="ChEBI" id="CHEBI:58349"/>
        <dbReference type="ChEBI" id="CHEBI:78487"/>
        <dbReference type="ChEBI" id="CHEBI:78488"/>
    </reaction>
    <physiologicalReaction direction="left-to-right" evidence="19">
        <dbReference type="Rhea" id="RHEA:41921"/>
    </physiologicalReaction>
</comment>
<dbReference type="SUPFAM" id="SSF47336">
    <property type="entry name" value="ACP-like"/>
    <property type="match status" value="1"/>
</dbReference>
<dbReference type="InterPro" id="IPR011032">
    <property type="entry name" value="GroES-like_sf"/>
</dbReference>
<comment type="catalytic activity">
    <reaction evidence="31">
        <text>(2E)-dodecenoyl-[ACP] + NADPH + H(+) = dodecanoyl-[ACP] + NADP(+)</text>
        <dbReference type="Rhea" id="RHEA:41880"/>
        <dbReference type="Rhea" id="RHEA-COMP:9643"/>
        <dbReference type="Rhea" id="RHEA-COMP:9644"/>
        <dbReference type="ChEBI" id="CHEBI:15378"/>
        <dbReference type="ChEBI" id="CHEBI:57783"/>
        <dbReference type="ChEBI" id="CHEBI:58349"/>
        <dbReference type="ChEBI" id="CHEBI:65264"/>
        <dbReference type="ChEBI" id="CHEBI:78472"/>
    </reaction>
    <physiologicalReaction direction="left-to-right" evidence="31">
        <dbReference type="Rhea" id="RHEA:41881"/>
    </physiologicalReaction>
</comment>
<keyword evidence="53" id="KW-1185">Reference proteome</keyword>
<comment type="catalytic activity">
    <reaction evidence="9">
        <text>(3R)-hydroxyoctanoyl-[ACP] = (2E)-octenoyl-[ACP] + H2O</text>
        <dbReference type="Rhea" id="RHEA:41844"/>
        <dbReference type="Rhea" id="RHEA-COMP:9634"/>
        <dbReference type="Rhea" id="RHEA-COMP:9635"/>
        <dbReference type="ChEBI" id="CHEBI:15377"/>
        <dbReference type="ChEBI" id="CHEBI:78461"/>
        <dbReference type="ChEBI" id="CHEBI:78462"/>
    </reaction>
    <physiologicalReaction direction="left-to-right" evidence="9">
        <dbReference type="Rhea" id="RHEA:41845"/>
    </physiologicalReaction>
</comment>
<comment type="catalytic activity">
    <reaction evidence="23">
        <text>tetradecanoyl-[ACP] + malonyl-[ACP] + H(+) = 3-oxohexadecanoyl-[ACP] + holo-[ACP] + CO2</text>
        <dbReference type="Rhea" id="RHEA:41900"/>
        <dbReference type="Rhea" id="RHEA-COMP:9623"/>
        <dbReference type="Rhea" id="RHEA-COMP:9648"/>
        <dbReference type="Rhea" id="RHEA-COMP:9649"/>
        <dbReference type="Rhea" id="RHEA-COMP:9685"/>
        <dbReference type="ChEBI" id="CHEBI:15378"/>
        <dbReference type="ChEBI" id="CHEBI:16526"/>
        <dbReference type="ChEBI" id="CHEBI:64479"/>
        <dbReference type="ChEBI" id="CHEBI:78449"/>
        <dbReference type="ChEBI" id="CHEBI:78477"/>
        <dbReference type="ChEBI" id="CHEBI:78478"/>
    </reaction>
    <physiologicalReaction direction="left-to-right" evidence="23">
        <dbReference type="Rhea" id="RHEA:41901"/>
    </physiologicalReaction>
</comment>
<evidence type="ECO:0000256" key="17">
    <source>
        <dbReference type="ARBA" id="ARBA00023402"/>
    </source>
</evidence>
<comment type="catalytic activity">
    <reaction evidence="16">
        <text>(3R)-hydroxyhexadecanoyl-[ACP] = (2E)-hexadecenoyl-[ACP] + H2O</text>
        <dbReference type="Rhea" id="RHEA:41908"/>
        <dbReference type="Rhea" id="RHEA-COMP:9650"/>
        <dbReference type="Rhea" id="RHEA-COMP:9651"/>
        <dbReference type="ChEBI" id="CHEBI:15377"/>
        <dbReference type="ChEBI" id="CHEBI:78480"/>
        <dbReference type="ChEBI" id="CHEBI:78481"/>
    </reaction>
    <physiologicalReaction direction="left-to-right" evidence="16">
        <dbReference type="Rhea" id="RHEA:41909"/>
    </physiologicalReaction>
</comment>
<feature type="region of interest" description="C-terminal hotdog fold" evidence="49">
    <location>
        <begin position="996"/>
        <end position="1122"/>
    </location>
</feature>
<comment type="catalytic activity">
    <reaction evidence="47">
        <text>(2E)-decenoyl-[ACP] + NADPH + H(+) = decanoyl-[ACP] + NADP(+)</text>
        <dbReference type="Rhea" id="RHEA:41864"/>
        <dbReference type="Rhea" id="RHEA-COMP:9639"/>
        <dbReference type="Rhea" id="RHEA-COMP:9640"/>
        <dbReference type="ChEBI" id="CHEBI:15378"/>
        <dbReference type="ChEBI" id="CHEBI:57783"/>
        <dbReference type="ChEBI" id="CHEBI:58349"/>
        <dbReference type="ChEBI" id="CHEBI:78467"/>
        <dbReference type="ChEBI" id="CHEBI:78468"/>
    </reaction>
    <physiologicalReaction direction="left-to-right" evidence="47">
        <dbReference type="Rhea" id="RHEA:41865"/>
    </physiologicalReaction>
</comment>
<evidence type="ECO:0000256" key="16">
    <source>
        <dbReference type="ARBA" id="ARBA00023401"/>
    </source>
</evidence>
<comment type="catalytic activity">
    <reaction evidence="13">
        <text>a (3R)-hydroxyacyl-[ACP] = a (2E)-enoyl-[ACP] + H2O</text>
        <dbReference type="Rhea" id="RHEA:13097"/>
        <dbReference type="Rhea" id="RHEA-COMP:9925"/>
        <dbReference type="Rhea" id="RHEA-COMP:9945"/>
        <dbReference type="ChEBI" id="CHEBI:15377"/>
        <dbReference type="ChEBI" id="CHEBI:78784"/>
        <dbReference type="ChEBI" id="CHEBI:78827"/>
        <dbReference type="EC" id="4.2.1.59"/>
    </reaction>
    <physiologicalReaction direction="left-to-right" evidence="13">
        <dbReference type="Rhea" id="RHEA:13098"/>
    </physiologicalReaction>
</comment>
<dbReference type="RefSeq" id="XP_011313294.1">
    <property type="nucleotide sequence ID" value="XM_011314992.1"/>
</dbReference>
<dbReference type="GO" id="GO:0004312">
    <property type="term" value="F:fatty acid synthase activity"/>
    <property type="evidence" value="ECO:0007669"/>
    <property type="project" value="TreeGrafter"/>
</dbReference>
<dbReference type="Gene3D" id="3.30.70.3290">
    <property type="match status" value="1"/>
</dbReference>
<evidence type="ECO:0000256" key="28">
    <source>
        <dbReference type="ARBA" id="ARBA00047953"/>
    </source>
</evidence>
<comment type="catalytic activity">
    <reaction evidence="27">
        <text>(2E)-hexenoyl-[ACP] + NADPH + H(+) = hexanoyl-[ACP] + NADP(+)</text>
        <dbReference type="Rhea" id="RHEA:41832"/>
        <dbReference type="Rhea" id="RHEA-COMP:9631"/>
        <dbReference type="Rhea" id="RHEA-COMP:9632"/>
        <dbReference type="ChEBI" id="CHEBI:15378"/>
        <dbReference type="ChEBI" id="CHEBI:57783"/>
        <dbReference type="ChEBI" id="CHEBI:58349"/>
        <dbReference type="ChEBI" id="CHEBI:78458"/>
        <dbReference type="ChEBI" id="CHEBI:78459"/>
    </reaction>
    <physiologicalReaction direction="left-to-right" evidence="27">
        <dbReference type="Rhea" id="RHEA:41833"/>
    </physiologicalReaction>
</comment>
<dbReference type="Pfam" id="PF00698">
    <property type="entry name" value="Acyl_transf_1"/>
    <property type="match status" value="1"/>
</dbReference>
<comment type="catalytic activity">
    <reaction evidence="15">
        <text>(3R)-hydroxyoctadecanoyl-[ACP] = (2E)-octadecenoyl-[ACP] + H2O</text>
        <dbReference type="Rhea" id="RHEA:41924"/>
        <dbReference type="Rhea" id="RHEA-COMP:9654"/>
        <dbReference type="Rhea" id="RHEA-COMP:9655"/>
        <dbReference type="ChEBI" id="CHEBI:15377"/>
        <dbReference type="ChEBI" id="CHEBI:78488"/>
        <dbReference type="ChEBI" id="CHEBI:78489"/>
    </reaction>
    <physiologicalReaction direction="left-to-right" evidence="15">
        <dbReference type="Rhea" id="RHEA:41925"/>
    </physiologicalReaction>
</comment>
<evidence type="ECO:0000313" key="54">
    <source>
        <dbReference type="RefSeq" id="XP_011313294.1"/>
    </source>
</evidence>
<dbReference type="InterPro" id="IPR036736">
    <property type="entry name" value="ACP-like_sf"/>
</dbReference>
<evidence type="ECO:0000256" key="9">
    <source>
        <dbReference type="ARBA" id="ARBA00023332"/>
    </source>
</evidence>
<comment type="catalytic activity">
    <reaction evidence="25">
        <text>dodecanoyl-[ACP] + malonyl-[ACP] + H(+) = 3-oxotetradecanoyl-[ACP] + holo-[ACP] + CO2</text>
        <dbReference type="Rhea" id="RHEA:41884"/>
        <dbReference type="Rhea" id="RHEA-COMP:9623"/>
        <dbReference type="Rhea" id="RHEA-COMP:9644"/>
        <dbReference type="Rhea" id="RHEA-COMP:9645"/>
        <dbReference type="Rhea" id="RHEA-COMP:9685"/>
        <dbReference type="ChEBI" id="CHEBI:15378"/>
        <dbReference type="ChEBI" id="CHEBI:16526"/>
        <dbReference type="ChEBI" id="CHEBI:64479"/>
        <dbReference type="ChEBI" id="CHEBI:65264"/>
        <dbReference type="ChEBI" id="CHEBI:78449"/>
        <dbReference type="ChEBI" id="CHEBI:78473"/>
    </reaction>
    <physiologicalReaction direction="left-to-right" evidence="25">
        <dbReference type="Rhea" id="RHEA:41885"/>
    </physiologicalReaction>
</comment>
<evidence type="ECO:0000256" key="48">
    <source>
        <dbReference type="ARBA" id="ARBA00049533"/>
    </source>
</evidence>
<comment type="catalytic activity">
    <reaction evidence="46">
        <text>butanoyl-[ACP] + malonyl-[ACP] + H(+) = 3-oxohexanoyl-[ACP] + holo-[ACP] + CO2</text>
        <dbReference type="Rhea" id="RHEA:41820"/>
        <dbReference type="Rhea" id="RHEA-COMP:9623"/>
        <dbReference type="Rhea" id="RHEA-COMP:9628"/>
        <dbReference type="Rhea" id="RHEA-COMP:9629"/>
        <dbReference type="Rhea" id="RHEA-COMP:9685"/>
        <dbReference type="ChEBI" id="CHEBI:15378"/>
        <dbReference type="ChEBI" id="CHEBI:16526"/>
        <dbReference type="ChEBI" id="CHEBI:64479"/>
        <dbReference type="ChEBI" id="CHEBI:78449"/>
        <dbReference type="ChEBI" id="CHEBI:78454"/>
        <dbReference type="ChEBI" id="CHEBI:78456"/>
    </reaction>
    <physiologicalReaction direction="left-to-right" evidence="46">
        <dbReference type="Rhea" id="RHEA:41821"/>
    </physiologicalReaction>
</comment>
<evidence type="ECO:0000256" key="31">
    <source>
        <dbReference type="ARBA" id="ARBA00048281"/>
    </source>
</evidence>
<dbReference type="CDD" id="cd08954">
    <property type="entry name" value="KR_1_FAS_SDR_x"/>
    <property type="match status" value="1"/>
</dbReference>
<dbReference type="SUPFAM" id="SSF50129">
    <property type="entry name" value="GroES-like"/>
    <property type="match status" value="1"/>
</dbReference>
<dbReference type="GO" id="GO:0031177">
    <property type="term" value="F:phosphopantetheine binding"/>
    <property type="evidence" value="ECO:0007669"/>
    <property type="project" value="InterPro"/>
</dbReference>
<proteinExistence type="predicted"/>
<comment type="catalytic activity">
    <reaction evidence="32">
        <text>tetradecanoyl-[ACP] + H2O = tetradecanoate + holo-[ACP] + H(+)</text>
        <dbReference type="Rhea" id="RHEA:30123"/>
        <dbReference type="Rhea" id="RHEA-COMP:9648"/>
        <dbReference type="Rhea" id="RHEA-COMP:9685"/>
        <dbReference type="ChEBI" id="CHEBI:15377"/>
        <dbReference type="ChEBI" id="CHEBI:15378"/>
        <dbReference type="ChEBI" id="CHEBI:30807"/>
        <dbReference type="ChEBI" id="CHEBI:64479"/>
        <dbReference type="ChEBI" id="CHEBI:78477"/>
        <dbReference type="EC" id="3.1.2.14"/>
    </reaction>
    <physiologicalReaction direction="left-to-right" evidence="32">
        <dbReference type="Rhea" id="RHEA:30124"/>
    </physiologicalReaction>
</comment>
<comment type="catalytic activity">
    <reaction evidence="42">
        <text>(2E)-tetradecenoyl-[ACP] + NADPH + H(+) = tetradecanoyl-[ACP] + NADP(+)</text>
        <dbReference type="Rhea" id="RHEA:41896"/>
        <dbReference type="Rhea" id="RHEA-COMP:9647"/>
        <dbReference type="Rhea" id="RHEA-COMP:9648"/>
        <dbReference type="ChEBI" id="CHEBI:15378"/>
        <dbReference type="ChEBI" id="CHEBI:57783"/>
        <dbReference type="ChEBI" id="CHEBI:58349"/>
        <dbReference type="ChEBI" id="CHEBI:78475"/>
        <dbReference type="ChEBI" id="CHEBI:78477"/>
    </reaction>
    <physiologicalReaction direction="left-to-right" evidence="42">
        <dbReference type="Rhea" id="RHEA:41897"/>
    </physiologicalReaction>
</comment>
<comment type="catalytic activity">
    <reaction evidence="44">
        <text>3-oxohexadecanoyl-[ACP] + NADPH + H(+) = (3R)-hydroxyhexadecanoyl-[ACP] + NADP(+)</text>
        <dbReference type="Rhea" id="RHEA:41904"/>
        <dbReference type="Rhea" id="RHEA-COMP:9649"/>
        <dbReference type="Rhea" id="RHEA-COMP:9650"/>
        <dbReference type="ChEBI" id="CHEBI:15378"/>
        <dbReference type="ChEBI" id="CHEBI:57783"/>
        <dbReference type="ChEBI" id="CHEBI:58349"/>
        <dbReference type="ChEBI" id="CHEBI:78478"/>
        <dbReference type="ChEBI" id="CHEBI:78480"/>
    </reaction>
    <physiologicalReaction direction="left-to-right" evidence="44">
        <dbReference type="Rhea" id="RHEA:41905"/>
    </physiologicalReaction>
</comment>
<feature type="domain" description="PKS/mFAS DH" evidence="52">
    <location>
        <begin position="860"/>
        <end position="1122"/>
    </location>
</feature>
<dbReference type="SMART" id="SM00822">
    <property type="entry name" value="PKS_KR"/>
    <property type="match status" value="1"/>
</dbReference>
<dbReference type="InterPro" id="IPR029058">
    <property type="entry name" value="AB_hydrolase_fold"/>
</dbReference>
<dbReference type="InterPro" id="IPR050091">
    <property type="entry name" value="PKS_NRPS_Biosynth_Enz"/>
</dbReference>
<evidence type="ECO:0000256" key="36">
    <source>
        <dbReference type="ARBA" id="ARBA00048650"/>
    </source>
</evidence>
<comment type="catalytic activity">
    <reaction evidence="36">
        <text>a 2,3-saturated acyl-[ACP] + NADP(+) = a (2E)-enoyl-[ACP] + NADPH + H(+)</text>
        <dbReference type="Rhea" id="RHEA:22564"/>
        <dbReference type="Rhea" id="RHEA-COMP:9925"/>
        <dbReference type="Rhea" id="RHEA-COMP:9926"/>
        <dbReference type="ChEBI" id="CHEBI:15378"/>
        <dbReference type="ChEBI" id="CHEBI:57783"/>
        <dbReference type="ChEBI" id="CHEBI:58349"/>
        <dbReference type="ChEBI" id="CHEBI:78784"/>
        <dbReference type="ChEBI" id="CHEBI:78785"/>
        <dbReference type="EC" id="1.3.1.39"/>
    </reaction>
    <physiologicalReaction direction="right-to-left" evidence="36">
        <dbReference type="Rhea" id="RHEA:22566"/>
    </physiologicalReaction>
</comment>
<dbReference type="Gene3D" id="3.90.180.10">
    <property type="entry name" value="Medium-chain alcohol dehydrogenases, catalytic domain"/>
    <property type="match status" value="1"/>
</dbReference>
<comment type="catalytic activity">
    <reaction evidence="28">
        <text>3-oxobutanoyl-[ACP] + NADPH + H(+) = (3R)-hydroxybutanoyl-[ACP] + NADP(+)</text>
        <dbReference type="Rhea" id="RHEA:41804"/>
        <dbReference type="Rhea" id="RHEA-COMP:9625"/>
        <dbReference type="Rhea" id="RHEA-COMP:9626"/>
        <dbReference type="ChEBI" id="CHEBI:15378"/>
        <dbReference type="ChEBI" id="CHEBI:57783"/>
        <dbReference type="ChEBI" id="CHEBI:58349"/>
        <dbReference type="ChEBI" id="CHEBI:78450"/>
        <dbReference type="ChEBI" id="CHEBI:78451"/>
    </reaction>
    <physiologicalReaction direction="left-to-right" evidence="28">
        <dbReference type="Rhea" id="RHEA:41805"/>
    </physiologicalReaction>
</comment>
<evidence type="ECO:0000256" key="32">
    <source>
        <dbReference type="ARBA" id="ARBA00048289"/>
    </source>
</evidence>
<dbReference type="SMART" id="SM00823">
    <property type="entry name" value="PKS_PP"/>
    <property type="match status" value="1"/>
</dbReference>
<evidence type="ECO:0000256" key="40">
    <source>
        <dbReference type="ARBA" id="ARBA00049019"/>
    </source>
</evidence>
<dbReference type="InterPro" id="IPR018201">
    <property type="entry name" value="Ketoacyl_synth_AS"/>
</dbReference>
<evidence type="ECO:0000256" key="41">
    <source>
        <dbReference type="ARBA" id="ARBA00049109"/>
    </source>
</evidence>
<evidence type="ECO:0000256" key="49">
    <source>
        <dbReference type="PROSITE-ProRule" id="PRU01363"/>
    </source>
</evidence>
<dbReference type="SMART" id="SM00827">
    <property type="entry name" value="PKS_AT"/>
    <property type="match status" value="1"/>
</dbReference>
<dbReference type="InterPro" id="IPR001227">
    <property type="entry name" value="Ac_transferase_dom_sf"/>
</dbReference>
<dbReference type="SMART" id="SM00825">
    <property type="entry name" value="PKS_KS"/>
    <property type="match status" value="1"/>
</dbReference>
<evidence type="ECO:0000256" key="29">
    <source>
        <dbReference type="ARBA" id="ARBA00047961"/>
    </source>
</evidence>
<dbReference type="Pfam" id="PF00109">
    <property type="entry name" value="ketoacyl-synt"/>
    <property type="match status" value="1"/>
</dbReference>
<evidence type="ECO:0000313" key="53">
    <source>
        <dbReference type="Proteomes" id="UP000694866"/>
    </source>
</evidence>
<reference evidence="54" key="1">
    <citation type="submission" date="2025-08" db="UniProtKB">
        <authorList>
            <consortium name="RefSeq"/>
        </authorList>
    </citation>
    <scope>IDENTIFICATION</scope>
    <source>
        <strain evidence="54">USDA-PBARC FA_bdor</strain>
        <tissue evidence="54">Whole organism</tissue>
    </source>
</reference>
<evidence type="ECO:0000256" key="12">
    <source>
        <dbReference type="ARBA" id="ARBA00023388"/>
    </source>
</evidence>
<comment type="catalytic activity">
    <reaction evidence="39">
        <text>3-oxotetradecanoyl-[ACP] + NADPH + H(+) = (3R)-hydroxytetradecanoyl-[ACP] + NADP(+)</text>
        <dbReference type="Rhea" id="RHEA:41888"/>
        <dbReference type="Rhea" id="RHEA-COMP:9645"/>
        <dbReference type="Rhea" id="RHEA-COMP:9646"/>
        <dbReference type="ChEBI" id="CHEBI:15378"/>
        <dbReference type="ChEBI" id="CHEBI:57783"/>
        <dbReference type="ChEBI" id="CHEBI:58349"/>
        <dbReference type="ChEBI" id="CHEBI:78473"/>
        <dbReference type="ChEBI" id="CHEBI:78474"/>
    </reaction>
    <physiologicalReaction direction="left-to-right" evidence="39">
        <dbReference type="Rhea" id="RHEA:41889"/>
    </physiologicalReaction>
</comment>
<dbReference type="GO" id="GO:0019171">
    <property type="term" value="F:(3R)-hydroxyacyl-[acyl-carrier-protein] dehydratase activity"/>
    <property type="evidence" value="ECO:0007669"/>
    <property type="project" value="UniProtKB-EC"/>
</dbReference>
<dbReference type="Pfam" id="PF16197">
    <property type="entry name" value="KAsynt_C_assoc"/>
    <property type="match status" value="1"/>
</dbReference>
<keyword evidence="7" id="KW-0007">Acetylation</keyword>
<evidence type="ECO:0000256" key="2">
    <source>
        <dbReference type="ARBA" id="ARBA00022450"/>
    </source>
</evidence>
<evidence type="ECO:0000256" key="46">
    <source>
        <dbReference type="ARBA" id="ARBA00049449"/>
    </source>
</evidence>
<dbReference type="Pfam" id="PF13602">
    <property type="entry name" value="ADH_zinc_N_2"/>
    <property type="match status" value="1"/>
</dbReference>
<evidence type="ECO:0000256" key="14">
    <source>
        <dbReference type="ARBA" id="ARBA00023398"/>
    </source>
</evidence>
<dbReference type="InterPro" id="IPR001031">
    <property type="entry name" value="Thioesterase"/>
</dbReference>
<dbReference type="InterPro" id="IPR014043">
    <property type="entry name" value="Acyl_transferase_dom"/>
</dbReference>
<evidence type="ECO:0000256" key="20">
    <source>
        <dbReference type="ARBA" id="ARBA00047394"/>
    </source>
</evidence>
<evidence type="ECO:0000256" key="10">
    <source>
        <dbReference type="ARBA" id="ARBA00023351"/>
    </source>
</evidence>
<dbReference type="OrthoDB" id="329835at2759"/>
<dbReference type="InterPro" id="IPR016039">
    <property type="entry name" value="Thiolase-like"/>
</dbReference>
<comment type="catalytic activity">
    <reaction evidence="45">
        <text>3-oxooctanoyl-[ACP] + NADPH + H(+) = (3R)-hydroxyoctanoyl-[ACP] + NADP(+)</text>
        <dbReference type="Rhea" id="RHEA:41840"/>
        <dbReference type="Rhea" id="RHEA-COMP:9633"/>
        <dbReference type="Rhea" id="RHEA-COMP:9634"/>
        <dbReference type="ChEBI" id="CHEBI:15378"/>
        <dbReference type="ChEBI" id="CHEBI:57783"/>
        <dbReference type="ChEBI" id="CHEBI:58349"/>
        <dbReference type="ChEBI" id="CHEBI:78460"/>
        <dbReference type="ChEBI" id="CHEBI:78461"/>
    </reaction>
    <physiologicalReaction direction="left-to-right" evidence="45">
        <dbReference type="Rhea" id="RHEA:41841"/>
    </physiologicalReaction>
</comment>
<evidence type="ECO:0000256" key="4">
    <source>
        <dbReference type="ARBA" id="ARBA00022679"/>
    </source>
</evidence>
<dbReference type="SUPFAM" id="SSF52151">
    <property type="entry name" value="FabD/lysophospholipase-like"/>
    <property type="match status" value="1"/>
</dbReference>